<evidence type="ECO:0000256" key="2">
    <source>
        <dbReference type="ARBA" id="ARBA00022490"/>
    </source>
</evidence>
<keyword evidence="6" id="KW-0238">DNA-binding</keyword>
<keyword evidence="4" id="KW-0902">Two-component regulatory system</keyword>
<protein>
    <submittedName>
        <fullName evidence="11">Response regulator</fullName>
    </submittedName>
</protein>
<keyword evidence="7" id="KW-0010">Activator</keyword>
<keyword evidence="5" id="KW-0805">Transcription regulation</keyword>
<dbReference type="Pfam" id="PF00072">
    <property type="entry name" value="Response_reg"/>
    <property type="match status" value="1"/>
</dbReference>
<evidence type="ECO:0000256" key="5">
    <source>
        <dbReference type="ARBA" id="ARBA00023015"/>
    </source>
</evidence>
<evidence type="ECO:0000313" key="11">
    <source>
        <dbReference type="EMBL" id="MFC0472692.1"/>
    </source>
</evidence>
<dbReference type="PIRSF" id="PIRSF006171">
    <property type="entry name" value="RR_citrat_malat"/>
    <property type="match status" value="1"/>
</dbReference>
<sequence>MINVLIIDDDPMVAEFNKRYLKKIDGFILVGVVHSVNEATKIINNQKVDLVLLDIYMPGENGLTLLSKIRKEKRKIDVILITAASNVDKIQIALRHGAVDYLIKPFEFERFHQALTSYQEKYATLNQHSKMNQKDLDELLLVKQGEIAVAEPLNPLPKGLSRKTLNIVINAIKKQGNTSFTTDEMAEITNISRVSIRKYLKFLNEIRVIDETLTYGIGRPLYSYMFNESNQFLLEQYE</sequence>
<dbReference type="SUPFAM" id="SSF52172">
    <property type="entry name" value="CheY-like"/>
    <property type="match status" value="1"/>
</dbReference>
<dbReference type="RefSeq" id="WP_335963061.1">
    <property type="nucleotide sequence ID" value="NZ_JAXBLX010000040.1"/>
</dbReference>
<evidence type="ECO:0000259" key="10">
    <source>
        <dbReference type="PROSITE" id="PS50110"/>
    </source>
</evidence>
<evidence type="ECO:0000256" key="6">
    <source>
        <dbReference type="ARBA" id="ARBA00023125"/>
    </source>
</evidence>
<accession>A0ABV6KH85</accession>
<proteinExistence type="predicted"/>
<dbReference type="Gene3D" id="1.10.10.10">
    <property type="entry name" value="Winged helix-like DNA-binding domain superfamily/Winged helix DNA-binding domain"/>
    <property type="match status" value="1"/>
</dbReference>
<keyword evidence="12" id="KW-1185">Reference proteome</keyword>
<name>A0ABV6KH85_9BACI</name>
<keyword evidence="2" id="KW-0963">Cytoplasm</keyword>
<evidence type="ECO:0000313" key="12">
    <source>
        <dbReference type="Proteomes" id="UP001589838"/>
    </source>
</evidence>
<feature type="domain" description="Response regulatory" evidence="10">
    <location>
        <begin position="3"/>
        <end position="119"/>
    </location>
</feature>
<gene>
    <name evidence="11" type="ORF">ACFFHM_19960</name>
</gene>
<reference evidence="11 12" key="1">
    <citation type="submission" date="2024-09" db="EMBL/GenBank/DDBJ databases">
        <authorList>
            <person name="Sun Q."/>
            <person name="Mori K."/>
        </authorList>
    </citation>
    <scope>NUCLEOTIDE SEQUENCE [LARGE SCALE GENOMIC DNA]</scope>
    <source>
        <strain evidence="11 12">NCAIM B.02610</strain>
    </source>
</reference>
<comment type="caution">
    <text evidence="11">The sequence shown here is derived from an EMBL/GenBank/DDBJ whole genome shotgun (WGS) entry which is preliminary data.</text>
</comment>
<evidence type="ECO:0000256" key="7">
    <source>
        <dbReference type="ARBA" id="ARBA00023159"/>
    </source>
</evidence>
<dbReference type="SMART" id="SM00448">
    <property type="entry name" value="REC"/>
    <property type="match status" value="1"/>
</dbReference>
<evidence type="ECO:0000256" key="1">
    <source>
        <dbReference type="ARBA" id="ARBA00004496"/>
    </source>
</evidence>
<dbReference type="Gene3D" id="3.40.50.2300">
    <property type="match status" value="1"/>
</dbReference>
<evidence type="ECO:0000256" key="3">
    <source>
        <dbReference type="ARBA" id="ARBA00022553"/>
    </source>
</evidence>
<dbReference type="InterPro" id="IPR051271">
    <property type="entry name" value="2C-system_Tx_regulators"/>
</dbReference>
<dbReference type="EMBL" id="JBHLUX010000085">
    <property type="protein sequence ID" value="MFC0472692.1"/>
    <property type="molecule type" value="Genomic_DNA"/>
</dbReference>
<dbReference type="Proteomes" id="UP001589838">
    <property type="component" value="Unassembled WGS sequence"/>
</dbReference>
<dbReference type="InterPro" id="IPR036388">
    <property type="entry name" value="WH-like_DNA-bd_sf"/>
</dbReference>
<keyword evidence="8" id="KW-0804">Transcription</keyword>
<dbReference type="PROSITE" id="PS50110">
    <property type="entry name" value="RESPONSE_REGULATORY"/>
    <property type="match status" value="1"/>
</dbReference>
<feature type="modified residue" description="4-aspartylphosphate" evidence="9">
    <location>
        <position position="54"/>
    </location>
</feature>
<evidence type="ECO:0000256" key="9">
    <source>
        <dbReference type="PROSITE-ProRule" id="PRU00169"/>
    </source>
</evidence>
<dbReference type="InterPro" id="IPR011006">
    <property type="entry name" value="CheY-like_superfamily"/>
</dbReference>
<comment type="subcellular location">
    <subcellularLocation>
        <location evidence="1">Cytoplasm</location>
    </subcellularLocation>
</comment>
<dbReference type="InterPro" id="IPR001789">
    <property type="entry name" value="Sig_transdc_resp-reg_receiver"/>
</dbReference>
<dbReference type="PANTHER" id="PTHR45526">
    <property type="entry name" value="TRANSCRIPTIONAL REGULATORY PROTEIN DPIA"/>
    <property type="match status" value="1"/>
</dbReference>
<keyword evidence="3 9" id="KW-0597">Phosphoprotein</keyword>
<evidence type="ECO:0000256" key="8">
    <source>
        <dbReference type="ARBA" id="ARBA00023163"/>
    </source>
</evidence>
<organism evidence="11 12">
    <name type="scientific">Halalkalibacter kiskunsagensis</name>
    <dbReference type="NCBI Taxonomy" id="1548599"/>
    <lineage>
        <taxon>Bacteria</taxon>
        <taxon>Bacillati</taxon>
        <taxon>Bacillota</taxon>
        <taxon>Bacilli</taxon>
        <taxon>Bacillales</taxon>
        <taxon>Bacillaceae</taxon>
        <taxon>Halalkalibacter</taxon>
    </lineage>
</organism>
<dbReference type="InterPro" id="IPR024187">
    <property type="entry name" value="Sig_transdc_resp-reg_cit/mal"/>
</dbReference>
<dbReference type="CDD" id="cd19925">
    <property type="entry name" value="REC_citrate_TCS"/>
    <property type="match status" value="1"/>
</dbReference>
<dbReference type="PANTHER" id="PTHR45526:SF1">
    <property type="entry name" value="TRANSCRIPTIONAL REGULATORY PROTEIN DCUR-RELATED"/>
    <property type="match status" value="1"/>
</dbReference>
<evidence type="ECO:0000256" key="4">
    <source>
        <dbReference type="ARBA" id="ARBA00023012"/>
    </source>
</evidence>